<protein>
    <submittedName>
        <fullName evidence="7">Uncharacterized protein</fullName>
    </submittedName>
</protein>
<keyword evidence="2 6" id="KW-0349">Heme</keyword>
<keyword evidence="5" id="KW-0456">Lyase</keyword>
<keyword evidence="8" id="KW-1185">Reference proteome</keyword>
<dbReference type="PRINTS" id="PR00465">
    <property type="entry name" value="EP450IV"/>
</dbReference>
<evidence type="ECO:0000256" key="4">
    <source>
        <dbReference type="ARBA" id="ARBA00023004"/>
    </source>
</evidence>
<dbReference type="GO" id="GO:0046872">
    <property type="term" value="F:metal ion binding"/>
    <property type="evidence" value="ECO:0007669"/>
    <property type="project" value="UniProtKB-KW"/>
</dbReference>
<dbReference type="AlphaFoldDB" id="A0ABD3JXS0"/>
<dbReference type="InterPro" id="IPR001128">
    <property type="entry name" value="Cyt_P450"/>
</dbReference>
<keyword evidence="4 6" id="KW-0408">Iron</keyword>
<evidence type="ECO:0000256" key="3">
    <source>
        <dbReference type="ARBA" id="ARBA00022723"/>
    </source>
</evidence>
<gene>
    <name evidence="7" type="ORF">ACJRO7_027625</name>
</gene>
<dbReference type="PANTHER" id="PTHR24286:SF302">
    <property type="entry name" value="ALLENE OXIDE SYNTHASE 2"/>
    <property type="match status" value="1"/>
</dbReference>
<evidence type="ECO:0000256" key="1">
    <source>
        <dbReference type="ARBA" id="ARBA00010617"/>
    </source>
</evidence>
<sequence>MVHYVIFNFTKTYPSGCPYLNLAHLRLRLIRLPVCESIMSDSEIPLEEIRGDYGFPFFGAIRDRLDYFYFQGRDEFFRHRMRKYRSTVFRVNMPPGPFISSNPNVVVLLDAISFPVLFDTSKVEKRNVLDGTYMPSTAFTGGHRACAFLDPSEPKHATIKHWFLSLLAARRNVFIPTLRSCLSDLFVDLEDELSSKGKASFNSLNDKMSFNFVFKLLCDQKPSSTIPGAKGAAMFDLWILLQLAPISSLGFNNMVLNFLEDVIFHTFPLPPLLIKSSYKKLYDAFSEHASSVLDEAERLGIDRDEACHNLVFLAGFNAYGGMKATLPILIKWVGSGGEDLHRRLAREIRSTVASEGGVTLATLDKMNLTKSVVYEALRIDPPVPFQYGKAKRDMVVRSHDAAFQIKKGEMVCGYQPFATKDPRVFDDPEDFVGDRFVGEGEKLLKYVYWSNGREIDDPTVGNKQCPGKDLVLLTCRVMLVELFLRYDTFGMECGSLPVGSSVTFKSLTKATSCSKCF</sequence>
<evidence type="ECO:0000256" key="6">
    <source>
        <dbReference type="PIRSR" id="PIRSR602403-1"/>
    </source>
</evidence>
<dbReference type="EMBL" id="JBJKBG010000007">
    <property type="protein sequence ID" value="KAL3730626.1"/>
    <property type="molecule type" value="Genomic_DNA"/>
</dbReference>
<dbReference type="InterPro" id="IPR036396">
    <property type="entry name" value="Cyt_P450_sf"/>
</dbReference>
<dbReference type="SUPFAM" id="SSF48264">
    <property type="entry name" value="Cytochrome P450"/>
    <property type="match status" value="1"/>
</dbReference>
<evidence type="ECO:0000256" key="2">
    <source>
        <dbReference type="ARBA" id="ARBA00022617"/>
    </source>
</evidence>
<name>A0ABD3JXS0_EUCGL</name>
<comment type="similarity">
    <text evidence="1">Belongs to the cytochrome P450 family.</text>
</comment>
<reference evidence="7 8" key="1">
    <citation type="submission" date="2024-11" db="EMBL/GenBank/DDBJ databases">
        <title>Chromosome-level genome assembly of Eucalyptus globulus Labill. provides insights into its genome evolution.</title>
        <authorList>
            <person name="Li X."/>
        </authorList>
    </citation>
    <scope>NUCLEOTIDE SEQUENCE [LARGE SCALE GENOMIC DNA]</scope>
    <source>
        <strain evidence="7">CL2024</strain>
        <tissue evidence="7">Fresh tender leaves</tissue>
    </source>
</reference>
<dbReference type="Gene3D" id="1.10.630.10">
    <property type="entry name" value="Cytochrome P450"/>
    <property type="match status" value="1"/>
</dbReference>
<comment type="cofactor">
    <cofactor evidence="6">
        <name>heme</name>
        <dbReference type="ChEBI" id="CHEBI:30413"/>
    </cofactor>
</comment>
<keyword evidence="3 6" id="KW-0479">Metal-binding</keyword>
<feature type="binding site" description="axial binding residue" evidence="6">
    <location>
        <position position="465"/>
    </location>
    <ligand>
        <name>heme</name>
        <dbReference type="ChEBI" id="CHEBI:30413"/>
    </ligand>
    <ligandPart>
        <name>Fe</name>
        <dbReference type="ChEBI" id="CHEBI:18248"/>
    </ligandPart>
</feature>
<comment type="caution">
    <text evidence="7">The sequence shown here is derived from an EMBL/GenBank/DDBJ whole genome shotgun (WGS) entry which is preliminary data.</text>
</comment>
<dbReference type="Proteomes" id="UP001634007">
    <property type="component" value="Unassembled WGS sequence"/>
</dbReference>
<dbReference type="Pfam" id="PF00067">
    <property type="entry name" value="p450"/>
    <property type="match status" value="1"/>
</dbReference>
<dbReference type="PANTHER" id="PTHR24286">
    <property type="entry name" value="CYTOCHROME P450 26"/>
    <property type="match status" value="1"/>
</dbReference>
<dbReference type="GO" id="GO:0016829">
    <property type="term" value="F:lyase activity"/>
    <property type="evidence" value="ECO:0007669"/>
    <property type="project" value="UniProtKB-KW"/>
</dbReference>
<dbReference type="InterPro" id="IPR002403">
    <property type="entry name" value="Cyt_P450_E_grp-IV"/>
</dbReference>
<dbReference type="GO" id="GO:0006631">
    <property type="term" value="P:fatty acid metabolic process"/>
    <property type="evidence" value="ECO:0007669"/>
    <property type="project" value="UniProtKB-ARBA"/>
</dbReference>
<evidence type="ECO:0000313" key="8">
    <source>
        <dbReference type="Proteomes" id="UP001634007"/>
    </source>
</evidence>
<proteinExistence type="inferred from homology"/>
<dbReference type="CDD" id="cd11071">
    <property type="entry name" value="CYP74"/>
    <property type="match status" value="1"/>
</dbReference>
<evidence type="ECO:0000313" key="7">
    <source>
        <dbReference type="EMBL" id="KAL3730626.1"/>
    </source>
</evidence>
<accession>A0ABD3JXS0</accession>
<organism evidence="7 8">
    <name type="scientific">Eucalyptus globulus</name>
    <name type="common">Tasmanian blue gum</name>
    <dbReference type="NCBI Taxonomy" id="34317"/>
    <lineage>
        <taxon>Eukaryota</taxon>
        <taxon>Viridiplantae</taxon>
        <taxon>Streptophyta</taxon>
        <taxon>Embryophyta</taxon>
        <taxon>Tracheophyta</taxon>
        <taxon>Spermatophyta</taxon>
        <taxon>Magnoliopsida</taxon>
        <taxon>eudicotyledons</taxon>
        <taxon>Gunneridae</taxon>
        <taxon>Pentapetalae</taxon>
        <taxon>rosids</taxon>
        <taxon>malvids</taxon>
        <taxon>Myrtales</taxon>
        <taxon>Myrtaceae</taxon>
        <taxon>Myrtoideae</taxon>
        <taxon>Eucalypteae</taxon>
        <taxon>Eucalyptus</taxon>
    </lineage>
</organism>
<dbReference type="FunFam" id="1.10.630.10:FF:000024">
    <property type="entry name" value="Allene oxide synthase, chloroplastic"/>
    <property type="match status" value="1"/>
</dbReference>
<evidence type="ECO:0000256" key="5">
    <source>
        <dbReference type="ARBA" id="ARBA00023239"/>
    </source>
</evidence>